<dbReference type="PANTHER" id="PTHR13707:SF60">
    <property type="entry name" value="ACETATE COA-TRANSFERASE SUBUNIT ALPHA"/>
    <property type="match status" value="1"/>
</dbReference>
<dbReference type="STRING" id="1297617.IB211_03132c"/>
<dbReference type="InterPro" id="IPR004165">
    <property type="entry name" value="CoA_trans_fam_I"/>
</dbReference>
<dbReference type="EC" id="2.8.3.5" evidence="2"/>
<dbReference type="Gene3D" id="3.40.1080.10">
    <property type="entry name" value="Glutaconate Coenzyme A-transferase"/>
    <property type="match status" value="1"/>
</dbReference>
<sequence length="223" mass="23640">MNKVVSRETALERVKSGQTLMVGDFLATGTPEYLIDGVMERDISALTMISCTTGMPDKGCGKLIVGKRVKKVITSHIGTNPETGRQMMAGELEVEFSPQGTLAERIRCGGAGLGGVLTPTGLGTTVAEGKEVVTVQGQEYLLETALHGEVALIKAWKADERGNLVYRHTSHNYNPLCAMAADLVIAEVEEVVPVGGLLPDEIDTPGALVDMVVLAPKGGEKHE</sequence>
<dbReference type="eggNOG" id="COG1788">
    <property type="taxonomic scope" value="Bacteria"/>
</dbReference>
<dbReference type="EMBL" id="CP011307">
    <property type="protein sequence ID" value="ALP95523.1"/>
    <property type="molecule type" value="Genomic_DNA"/>
</dbReference>
<organism evidence="2 3">
    <name type="scientific">Intestinimonas butyriciproducens</name>
    <dbReference type="NCBI Taxonomy" id="1297617"/>
    <lineage>
        <taxon>Bacteria</taxon>
        <taxon>Bacillati</taxon>
        <taxon>Bacillota</taxon>
        <taxon>Clostridia</taxon>
        <taxon>Eubacteriales</taxon>
        <taxon>Intestinimonas</taxon>
    </lineage>
</organism>
<gene>
    <name evidence="2" type="ORF">IB211_03132c</name>
</gene>
<evidence type="ECO:0000313" key="2">
    <source>
        <dbReference type="EMBL" id="ALP95523.1"/>
    </source>
</evidence>
<dbReference type="PATRIC" id="fig|1297617.4.peg.3219"/>
<dbReference type="InterPro" id="IPR012792">
    <property type="entry name" value="3-oxoacid_CoA-transf_A"/>
</dbReference>
<protein>
    <submittedName>
        <fullName evidence="2">Succinyl-CoA:3-ketoacid-coenzyme A transferase subunit A</fullName>
        <ecNumber evidence="2">2.8.3.5</ecNumber>
    </submittedName>
</protein>
<dbReference type="RefSeq" id="WP_033118385.1">
    <property type="nucleotide sequence ID" value="NZ_CP011307.1"/>
</dbReference>
<keyword evidence="1 2" id="KW-0808">Transferase</keyword>
<dbReference type="NCBIfam" id="TIGR02429">
    <property type="entry name" value="pcaI_scoA_fam"/>
    <property type="match status" value="1"/>
</dbReference>
<dbReference type="KEGG" id="ibu:IB211_03132c"/>
<dbReference type="AlphaFoldDB" id="A0A0S2W864"/>
<reference evidence="2 3" key="1">
    <citation type="journal article" date="2015" name="Nat. Commun.">
        <title>Production of butyrate from lysine and the Amadori product fructoselysine by a human gut commensal.</title>
        <authorList>
            <person name="Bui T.P."/>
            <person name="Ritari J."/>
            <person name="Boeren S."/>
            <person name="de Waard P."/>
            <person name="Plugge C.M."/>
            <person name="de Vos W.M."/>
        </authorList>
    </citation>
    <scope>NUCLEOTIDE SEQUENCE [LARGE SCALE GENOMIC DNA]</scope>
    <source>
        <strain evidence="2 3">AF211</strain>
    </source>
</reference>
<dbReference type="Proteomes" id="UP000064844">
    <property type="component" value="Chromosome"/>
</dbReference>
<proteinExistence type="predicted"/>
<accession>A0A0S2W864</accession>
<name>A0A0S2W864_9FIRM</name>
<dbReference type="SMART" id="SM00882">
    <property type="entry name" value="CoA_trans"/>
    <property type="match status" value="1"/>
</dbReference>
<keyword evidence="3" id="KW-1185">Reference proteome</keyword>
<dbReference type="Pfam" id="PF01144">
    <property type="entry name" value="CoA_trans"/>
    <property type="match status" value="1"/>
</dbReference>
<dbReference type="SUPFAM" id="SSF100950">
    <property type="entry name" value="NagB/RpiA/CoA transferase-like"/>
    <property type="match status" value="1"/>
</dbReference>
<dbReference type="InterPro" id="IPR037171">
    <property type="entry name" value="NagB/RpiA_transferase-like"/>
</dbReference>
<evidence type="ECO:0000313" key="3">
    <source>
        <dbReference type="Proteomes" id="UP000064844"/>
    </source>
</evidence>
<dbReference type="PANTHER" id="PTHR13707">
    <property type="entry name" value="KETOACID-COENZYME A TRANSFERASE"/>
    <property type="match status" value="1"/>
</dbReference>
<evidence type="ECO:0000256" key="1">
    <source>
        <dbReference type="ARBA" id="ARBA00022679"/>
    </source>
</evidence>
<reference evidence="3" key="2">
    <citation type="submission" date="2015-04" db="EMBL/GenBank/DDBJ databases">
        <title>A butyrogenic pathway from the amino acid lysine in a human gut commensal.</title>
        <authorList>
            <person name="de Vos W.M."/>
            <person name="Bui N.T.P."/>
            <person name="Plugge C.M."/>
            <person name="Ritari J."/>
        </authorList>
    </citation>
    <scope>NUCLEOTIDE SEQUENCE [LARGE SCALE GENOMIC DNA]</scope>
    <source>
        <strain evidence="3">AF211</strain>
    </source>
</reference>
<dbReference type="GO" id="GO:0008260">
    <property type="term" value="F:succinyl-CoA:3-oxo-acid CoA-transferase activity"/>
    <property type="evidence" value="ECO:0007669"/>
    <property type="project" value="UniProtKB-EC"/>
</dbReference>